<evidence type="ECO:0000256" key="6">
    <source>
        <dbReference type="ARBA" id="ARBA00022729"/>
    </source>
</evidence>
<keyword evidence="6" id="KW-0732">Signal</keyword>
<feature type="transmembrane region" description="Helical" evidence="9">
    <location>
        <begin position="76"/>
        <end position="96"/>
    </location>
</feature>
<keyword evidence="9" id="KW-1133">Transmembrane helix</keyword>
<dbReference type="SUPFAM" id="SSF53850">
    <property type="entry name" value="Periplasmic binding protein-like II"/>
    <property type="match status" value="1"/>
</dbReference>
<evidence type="ECO:0000259" key="10">
    <source>
        <dbReference type="Pfam" id="PF12849"/>
    </source>
</evidence>
<organism evidence="11 12">
    <name type="scientific">Neobacillus piezotolerans</name>
    <dbReference type="NCBI Taxonomy" id="2259171"/>
    <lineage>
        <taxon>Bacteria</taxon>
        <taxon>Bacillati</taxon>
        <taxon>Bacillota</taxon>
        <taxon>Bacilli</taxon>
        <taxon>Bacillales</taxon>
        <taxon>Bacillaceae</taxon>
        <taxon>Neobacillus</taxon>
    </lineage>
</organism>
<keyword evidence="9" id="KW-0472">Membrane</keyword>
<feature type="transmembrane region" description="Helical" evidence="9">
    <location>
        <begin position="46"/>
        <end position="64"/>
    </location>
</feature>
<evidence type="ECO:0000313" key="11">
    <source>
        <dbReference type="EMBL" id="RDU38998.1"/>
    </source>
</evidence>
<evidence type="ECO:0000313" key="12">
    <source>
        <dbReference type="Proteomes" id="UP000257144"/>
    </source>
</evidence>
<gene>
    <name evidence="11" type="ORF">DRW41_04470</name>
</gene>
<keyword evidence="12" id="KW-1185">Reference proteome</keyword>
<dbReference type="InterPro" id="IPR024370">
    <property type="entry name" value="PBP_domain"/>
</dbReference>
<comment type="caution">
    <text evidence="11">The sequence shown here is derived from an EMBL/GenBank/DDBJ whole genome shotgun (WGS) entry which is preliminary data.</text>
</comment>
<evidence type="ECO:0000256" key="9">
    <source>
        <dbReference type="SAM" id="Phobius"/>
    </source>
</evidence>
<evidence type="ECO:0000256" key="3">
    <source>
        <dbReference type="ARBA" id="ARBA00008725"/>
    </source>
</evidence>
<comment type="function">
    <text evidence="1">Part of the ABC transporter complex PstSACB involved in phosphate import.</text>
</comment>
<dbReference type="Gene3D" id="3.40.190.10">
    <property type="entry name" value="Periplasmic binding protein-like II"/>
    <property type="match status" value="2"/>
</dbReference>
<evidence type="ECO:0000256" key="2">
    <source>
        <dbReference type="ARBA" id="ARBA00004193"/>
    </source>
</evidence>
<evidence type="ECO:0000256" key="4">
    <source>
        <dbReference type="ARBA" id="ARBA00011529"/>
    </source>
</evidence>
<protein>
    <submittedName>
        <fullName evidence="11">Phosphate-binding protein</fullName>
    </submittedName>
</protein>
<dbReference type="GO" id="GO:0005886">
    <property type="term" value="C:plasma membrane"/>
    <property type="evidence" value="ECO:0007669"/>
    <property type="project" value="UniProtKB-SubCell"/>
</dbReference>
<evidence type="ECO:0000256" key="5">
    <source>
        <dbReference type="ARBA" id="ARBA00022592"/>
    </source>
</evidence>
<evidence type="ECO:0000256" key="1">
    <source>
        <dbReference type="ARBA" id="ARBA00002841"/>
    </source>
</evidence>
<name>A0A3D8GX25_9BACI</name>
<feature type="domain" description="PBP" evidence="10">
    <location>
        <begin position="246"/>
        <end position="446"/>
    </location>
</feature>
<dbReference type="Pfam" id="PF12849">
    <property type="entry name" value="PBP_like_2"/>
    <property type="match status" value="1"/>
</dbReference>
<proteinExistence type="inferred from homology"/>
<sequence length="464" mass="51224">MTVGYVAVSAGEAGGIIGAAGFLAGGIGAGWYFAKHDRNELNGYRKYFPVFLPLFLTVFSAAILMAATKGHFGNDLWAVFIFLFFPFLPNSFLSVLGGQLMLAFFAPFAYFLGFQGAYLAVDKRNRPKWKSVVAGAVSIALSLAISAFVLWQRSQTVLPSYGFKYENGYSSVDLTPYYVTNTSNILPKLNEPADFSLEKKEEMPILDGAEAAYPVYAAFANSVYKDIGAINDGNEKYGEIVSFTNTIYAFERLLSGEVDIFFGAQPSEDQKRVAESQGKELLLTPIGKEAFVFFVNSKNPVDSLTIDQIKGIYSGRITNWNEAGGGNDKIRAFQRPEGSGSQTIMQVIMKGTPLMDPLKEEVMGMGDIMEEVASYRNYKNSLGYSFRFFTTGMNPNKDIKLLAINDVLPNAENIQTGSYPYVVNLYAITLKDNPKKTIEPFLGWMQGPQGQKLVEEVGYIPFKK</sequence>
<reference evidence="11 12" key="1">
    <citation type="submission" date="2018-07" db="EMBL/GenBank/DDBJ databases">
        <title>Bacillus sp. YLB-04 draft genome sequence.</title>
        <authorList>
            <person name="Yu L."/>
            <person name="Tang X."/>
        </authorList>
    </citation>
    <scope>NUCLEOTIDE SEQUENCE [LARGE SCALE GENOMIC DNA]</scope>
    <source>
        <strain evidence="11 12">YLB-04</strain>
    </source>
</reference>
<keyword evidence="8" id="KW-0449">Lipoprotein</keyword>
<feature type="transmembrane region" description="Helical" evidence="9">
    <location>
        <begin position="12"/>
        <end position="34"/>
    </location>
</feature>
<dbReference type="Proteomes" id="UP000257144">
    <property type="component" value="Unassembled WGS sequence"/>
</dbReference>
<keyword evidence="5" id="KW-0813">Transport</keyword>
<dbReference type="GO" id="GO:0006817">
    <property type="term" value="P:phosphate ion transport"/>
    <property type="evidence" value="ECO:0007669"/>
    <property type="project" value="UniProtKB-KW"/>
</dbReference>
<dbReference type="OrthoDB" id="9790048at2"/>
<keyword evidence="7" id="KW-0564">Palmitate</keyword>
<dbReference type="PANTHER" id="PTHR30570:SF1">
    <property type="entry name" value="PHOSPHATE-BINDING PROTEIN PSTS"/>
    <property type="match status" value="1"/>
</dbReference>
<dbReference type="InterPro" id="IPR050811">
    <property type="entry name" value="Phosphate_ABC_transporter"/>
</dbReference>
<keyword evidence="5" id="KW-0592">Phosphate transport</keyword>
<dbReference type="AlphaFoldDB" id="A0A3D8GX25"/>
<comment type="subunit">
    <text evidence="4">The complex is composed of two ATP-binding proteins (PstB), two transmembrane proteins (PstC and PstA) and a solute-binding protein (PstS).</text>
</comment>
<evidence type="ECO:0000256" key="7">
    <source>
        <dbReference type="ARBA" id="ARBA00023139"/>
    </source>
</evidence>
<feature type="transmembrane region" description="Helical" evidence="9">
    <location>
        <begin position="102"/>
        <end position="121"/>
    </location>
</feature>
<comment type="similarity">
    <text evidence="3">Belongs to the PstS family.</text>
</comment>
<dbReference type="PANTHER" id="PTHR30570">
    <property type="entry name" value="PERIPLASMIC PHOSPHATE BINDING COMPONENT OF PHOSPHATE ABC TRANSPORTER"/>
    <property type="match status" value="1"/>
</dbReference>
<dbReference type="EMBL" id="QNQT01000001">
    <property type="protein sequence ID" value="RDU38998.1"/>
    <property type="molecule type" value="Genomic_DNA"/>
</dbReference>
<evidence type="ECO:0000256" key="8">
    <source>
        <dbReference type="ARBA" id="ARBA00023288"/>
    </source>
</evidence>
<comment type="subcellular location">
    <subcellularLocation>
        <location evidence="2">Cell membrane</location>
        <topology evidence="2">Lipid-anchor</topology>
    </subcellularLocation>
</comment>
<keyword evidence="9" id="KW-0812">Transmembrane</keyword>
<accession>A0A3D8GX25</accession>
<feature type="transmembrane region" description="Helical" evidence="9">
    <location>
        <begin position="133"/>
        <end position="151"/>
    </location>
</feature>